<evidence type="ECO:0000313" key="3">
    <source>
        <dbReference type="Proteomes" id="UP001174997"/>
    </source>
</evidence>
<gene>
    <name evidence="2" type="ORF">QBC41DRAFT_32126</name>
</gene>
<proteinExistence type="predicted"/>
<keyword evidence="3" id="KW-1185">Reference proteome</keyword>
<organism evidence="2 3">
    <name type="scientific">Cercophora samala</name>
    <dbReference type="NCBI Taxonomy" id="330535"/>
    <lineage>
        <taxon>Eukaryota</taxon>
        <taxon>Fungi</taxon>
        <taxon>Dikarya</taxon>
        <taxon>Ascomycota</taxon>
        <taxon>Pezizomycotina</taxon>
        <taxon>Sordariomycetes</taxon>
        <taxon>Sordariomycetidae</taxon>
        <taxon>Sordariales</taxon>
        <taxon>Lasiosphaeriaceae</taxon>
        <taxon>Cercophora</taxon>
    </lineage>
</organism>
<protein>
    <submittedName>
        <fullName evidence="2">Uncharacterized protein</fullName>
    </submittedName>
</protein>
<name>A0AA40D6C3_9PEZI</name>
<evidence type="ECO:0000313" key="2">
    <source>
        <dbReference type="EMBL" id="KAK0662123.1"/>
    </source>
</evidence>
<accession>A0AA40D6C3</accession>
<feature type="compositionally biased region" description="Basic residues" evidence="1">
    <location>
        <begin position="60"/>
        <end position="76"/>
    </location>
</feature>
<feature type="region of interest" description="Disordered" evidence="1">
    <location>
        <begin position="1"/>
        <end position="24"/>
    </location>
</feature>
<dbReference type="Proteomes" id="UP001174997">
    <property type="component" value="Unassembled WGS sequence"/>
</dbReference>
<sequence>MELTVPCSWPSPPERQDSPPGSWAFVLSTPSLSQSVSVLSSDSERSSSRHYSSSSSISQRPRHTKTRVSKRPRQYRPRYKLRQRHHRLTSLIEEFESKGRAKTNIRIPLGIKGPLRPVSVRFNSKRAFFLLSSATCSENMSYIRQSVLQKYNAEHDGDGIIQLAWKLPSHDEPNPISSVYTCGELEFMWTRFHVLGDSRFPEITGIDVLFGETQFDERGRWTDLWRPADGPFPWFPQVTARPAPREHGRRLKTLMAAVEEEDGGTAWPQITMPIRNK</sequence>
<dbReference type="AlphaFoldDB" id="A0AA40D6C3"/>
<evidence type="ECO:0000256" key="1">
    <source>
        <dbReference type="SAM" id="MobiDB-lite"/>
    </source>
</evidence>
<feature type="region of interest" description="Disordered" evidence="1">
    <location>
        <begin position="37"/>
        <end position="76"/>
    </location>
</feature>
<feature type="compositionally biased region" description="Low complexity" evidence="1">
    <location>
        <begin position="49"/>
        <end position="58"/>
    </location>
</feature>
<comment type="caution">
    <text evidence="2">The sequence shown here is derived from an EMBL/GenBank/DDBJ whole genome shotgun (WGS) entry which is preliminary data.</text>
</comment>
<dbReference type="EMBL" id="JAULSY010000143">
    <property type="protein sequence ID" value="KAK0662123.1"/>
    <property type="molecule type" value="Genomic_DNA"/>
</dbReference>
<reference evidence="2" key="1">
    <citation type="submission" date="2023-06" db="EMBL/GenBank/DDBJ databases">
        <title>Genome-scale phylogeny and comparative genomics of the fungal order Sordariales.</title>
        <authorList>
            <consortium name="Lawrence Berkeley National Laboratory"/>
            <person name="Hensen N."/>
            <person name="Bonometti L."/>
            <person name="Westerberg I."/>
            <person name="Brannstrom I.O."/>
            <person name="Guillou S."/>
            <person name="Cros-Aarteil S."/>
            <person name="Calhoun S."/>
            <person name="Haridas S."/>
            <person name="Kuo A."/>
            <person name="Mondo S."/>
            <person name="Pangilinan J."/>
            <person name="Riley R."/>
            <person name="Labutti K."/>
            <person name="Andreopoulos B."/>
            <person name="Lipzen A."/>
            <person name="Chen C."/>
            <person name="Yanf M."/>
            <person name="Daum C."/>
            <person name="Ng V."/>
            <person name="Clum A."/>
            <person name="Steindorff A."/>
            <person name="Ohm R."/>
            <person name="Martin F."/>
            <person name="Silar P."/>
            <person name="Natvig D."/>
            <person name="Lalanne C."/>
            <person name="Gautier V."/>
            <person name="Ament-Velasquez S.L."/>
            <person name="Kruys A."/>
            <person name="Hutchinson M.I."/>
            <person name="Powell A.J."/>
            <person name="Barry K."/>
            <person name="Miller A.N."/>
            <person name="Grigoriev I.V."/>
            <person name="Debuchy R."/>
            <person name="Gladieux P."/>
            <person name="Thoren M.H."/>
            <person name="Johannesson H."/>
        </authorList>
    </citation>
    <scope>NUCLEOTIDE SEQUENCE</scope>
    <source>
        <strain evidence="2">CBS 307.81</strain>
    </source>
</reference>